<dbReference type="Gene3D" id="3.40.800.20">
    <property type="entry name" value="Histone deacetylase domain"/>
    <property type="match status" value="1"/>
</dbReference>
<keyword evidence="5" id="KW-1185">Reference proteome</keyword>
<dbReference type="AlphaFoldDB" id="A0A8S8XHH5"/>
<dbReference type="PANTHER" id="PTHR10625">
    <property type="entry name" value="HISTONE DEACETYLASE HDAC1-RELATED"/>
    <property type="match status" value="1"/>
</dbReference>
<dbReference type="EMBL" id="BOPV01000001">
    <property type="protein sequence ID" value="GIL40530.1"/>
    <property type="molecule type" value="Genomic_DNA"/>
</dbReference>
<accession>A0A8S8XHH5</accession>
<proteinExistence type="inferred from homology"/>
<dbReference type="Proteomes" id="UP000681075">
    <property type="component" value="Unassembled WGS sequence"/>
</dbReference>
<reference evidence="4" key="1">
    <citation type="submission" date="2021-02" db="EMBL/GenBank/DDBJ databases">
        <title>Genome sequence of Rhodospirillales sp. strain TMPK1 isolated from soil.</title>
        <authorList>
            <person name="Nakai R."/>
            <person name="Kusada H."/>
            <person name="Tamaki H."/>
        </authorList>
    </citation>
    <scope>NUCLEOTIDE SEQUENCE</scope>
    <source>
        <strain evidence="4">TMPK1</strain>
    </source>
</reference>
<organism evidence="4 5">
    <name type="scientific">Roseiterribacter gracilis</name>
    <dbReference type="NCBI Taxonomy" id="2812848"/>
    <lineage>
        <taxon>Bacteria</taxon>
        <taxon>Pseudomonadati</taxon>
        <taxon>Pseudomonadota</taxon>
        <taxon>Alphaproteobacteria</taxon>
        <taxon>Rhodospirillales</taxon>
        <taxon>Roseiterribacteraceae</taxon>
        <taxon>Roseiterribacter</taxon>
    </lineage>
</organism>
<evidence type="ECO:0000313" key="4">
    <source>
        <dbReference type="EMBL" id="GIL40530.1"/>
    </source>
</evidence>
<dbReference type="CDD" id="cd11599">
    <property type="entry name" value="HDAC_classII_2"/>
    <property type="match status" value="1"/>
</dbReference>
<comment type="similarity">
    <text evidence="1">Belongs to the histone deacetylase family.</text>
</comment>
<gene>
    <name evidence="4" type="ORF">TMPK1_27670</name>
</gene>
<dbReference type="PANTHER" id="PTHR10625:SF10">
    <property type="entry name" value="HISTONE DEACETYLASE HDAC1"/>
    <property type="match status" value="1"/>
</dbReference>
<dbReference type="InterPro" id="IPR000286">
    <property type="entry name" value="HDACs"/>
</dbReference>
<feature type="region of interest" description="Disordered" evidence="2">
    <location>
        <begin position="1"/>
        <end position="20"/>
    </location>
</feature>
<feature type="domain" description="Histone deacetylase" evidence="3">
    <location>
        <begin position="18"/>
        <end position="300"/>
    </location>
</feature>
<sequence>MIIFGHDSFREHDTGPHHPERPARLEAVARAIGHRPEPRRDAPDATDEQLARVHDESYIARLFASIPANGRAALDADTIVSPMSAKAARAAAGAAVAAVEAVLGGEADTAFCAVRPPGHHAEPDRAMGFCLFNNAAVGALHALDAHGLTRVAIVDFDVHHGNGTQATAYREPRLFYASSHEWPLYPGTGAPSETGIDGNVVNVPLRAGTQGPAFRAAYESTVIPALDAFRPELVILSAGFDAHRRDPLANLMLDDEDFFWVTRAMRDVAKRHAQGRVVSMLEGGYDLEGLEGGVAAHLDALS</sequence>
<feature type="compositionally biased region" description="Basic and acidic residues" evidence="2">
    <location>
        <begin position="7"/>
        <end position="20"/>
    </location>
</feature>
<comment type="caution">
    <text evidence="4">The sequence shown here is derived from an EMBL/GenBank/DDBJ whole genome shotgun (WGS) entry which is preliminary data.</text>
</comment>
<name>A0A8S8XHH5_9PROT</name>
<dbReference type="InterPro" id="IPR037138">
    <property type="entry name" value="His_deacetylse_dom_sf"/>
</dbReference>
<dbReference type="GO" id="GO:0004407">
    <property type="term" value="F:histone deacetylase activity"/>
    <property type="evidence" value="ECO:0007669"/>
    <property type="project" value="TreeGrafter"/>
</dbReference>
<dbReference type="InterPro" id="IPR023801">
    <property type="entry name" value="His_deacetylse_dom"/>
</dbReference>
<dbReference type="SUPFAM" id="SSF52768">
    <property type="entry name" value="Arginase/deacetylase"/>
    <property type="match status" value="1"/>
</dbReference>
<evidence type="ECO:0000313" key="5">
    <source>
        <dbReference type="Proteomes" id="UP000681075"/>
    </source>
</evidence>
<evidence type="ECO:0000256" key="1">
    <source>
        <dbReference type="ARBA" id="ARBA00005947"/>
    </source>
</evidence>
<dbReference type="PRINTS" id="PR01270">
    <property type="entry name" value="HDASUPER"/>
</dbReference>
<protein>
    <submittedName>
        <fullName evidence="4">Acetoin utilization protein</fullName>
    </submittedName>
</protein>
<dbReference type="RefSeq" id="WP_420243632.1">
    <property type="nucleotide sequence ID" value="NZ_BOPV01000001.1"/>
</dbReference>
<evidence type="ECO:0000259" key="3">
    <source>
        <dbReference type="Pfam" id="PF00850"/>
    </source>
</evidence>
<dbReference type="GO" id="GO:0040029">
    <property type="term" value="P:epigenetic regulation of gene expression"/>
    <property type="evidence" value="ECO:0007669"/>
    <property type="project" value="TreeGrafter"/>
</dbReference>
<dbReference type="InterPro" id="IPR023696">
    <property type="entry name" value="Ureohydrolase_dom_sf"/>
</dbReference>
<dbReference type="Pfam" id="PF00850">
    <property type="entry name" value="Hist_deacetyl"/>
    <property type="match status" value="1"/>
</dbReference>
<evidence type="ECO:0000256" key="2">
    <source>
        <dbReference type="SAM" id="MobiDB-lite"/>
    </source>
</evidence>